<dbReference type="RefSeq" id="WP_189077402.1">
    <property type="nucleotide sequence ID" value="NZ_BMMX01000001.1"/>
</dbReference>
<evidence type="ECO:0000313" key="2">
    <source>
        <dbReference type="Proteomes" id="UP000656042"/>
    </source>
</evidence>
<proteinExistence type="predicted"/>
<gene>
    <name evidence="1" type="ORF">GCM10012284_05670</name>
</gene>
<keyword evidence="2" id="KW-1185">Reference proteome</keyword>
<dbReference type="InterPro" id="IPR011749">
    <property type="entry name" value="CHP02243"/>
</dbReference>
<dbReference type="EMBL" id="BMMX01000001">
    <property type="protein sequence ID" value="GGK74590.1"/>
    <property type="molecule type" value="Genomic_DNA"/>
</dbReference>
<evidence type="ECO:0008006" key="3">
    <source>
        <dbReference type="Google" id="ProtNLM"/>
    </source>
</evidence>
<accession>A0A8J3BU24</accession>
<reference evidence="1" key="2">
    <citation type="submission" date="2020-09" db="EMBL/GenBank/DDBJ databases">
        <authorList>
            <person name="Sun Q."/>
            <person name="Zhou Y."/>
        </authorList>
    </citation>
    <scope>NUCLEOTIDE SEQUENCE</scope>
    <source>
        <strain evidence="1">CGMCC 4.7299</strain>
    </source>
</reference>
<comment type="caution">
    <text evidence="1">The sequence shown here is derived from an EMBL/GenBank/DDBJ whole genome shotgun (WGS) entry which is preliminary data.</text>
</comment>
<reference evidence="1" key="1">
    <citation type="journal article" date="2014" name="Int. J. Syst. Evol. Microbiol.">
        <title>Complete genome sequence of Corynebacterium casei LMG S-19264T (=DSM 44701T), isolated from a smear-ripened cheese.</title>
        <authorList>
            <consortium name="US DOE Joint Genome Institute (JGI-PGF)"/>
            <person name="Walter F."/>
            <person name="Albersmeier A."/>
            <person name="Kalinowski J."/>
            <person name="Ruckert C."/>
        </authorList>
    </citation>
    <scope>NUCLEOTIDE SEQUENCE</scope>
    <source>
        <strain evidence="1">CGMCC 4.7299</strain>
    </source>
</reference>
<dbReference type="Proteomes" id="UP000656042">
    <property type="component" value="Unassembled WGS sequence"/>
</dbReference>
<dbReference type="AlphaFoldDB" id="A0A8J3BU24"/>
<dbReference type="NCBIfam" id="TIGR02243">
    <property type="entry name" value="putative baseplate assembly protein"/>
    <property type="match status" value="1"/>
</dbReference>
<evidence type="ECO:0000313" key="1">
    <source>
        <dbReference type="EMBL" id="GGK74590.1"/>
    </source>
</evidence>
<name>A0A8J3BU24_9ACTN</name>
<sequence length="944" mass="101929">MSADIECATPERRKRVRRHHWNGIDEIEVGDDGRTLIVTFLGKAPGHDLKPENIRIDGGRRITGIVALGVTIERAEDPDLDDHMHVELDRIGDASTYTLSVVLPGPYGRPGTVPYYGFDERYGSADFTFRPDCPADLDCRPAEPAPGDGPPPPVIDYTARDYAALRRLLLDRMTLTSPRWVERHVPDLPLTLVELLAYRGDQISYAQDAVATEAYLDTARLRESVRRHVRLVDYAMHDGGNARAIVTVRSTETVTLCPGRFRFAAIDVSAVDPRDRPAPGPVLADEELLRLMRTVPVEVFEPMSADDVTIRPEHDCIRFWTWGDTDCRIPAGATTATLRDDWTDEHVDGDDDEDHDHERPRALHIEPGDILIIEEVRGPGTGAAADSDPNHRQAVRVIGVEPGVDRLYRRPILDVTWAPEDALRFTAVLSACGEQDLTVARGNTVVVDHGRSLTFDGRDPEELTAPEWDGCGTPTPYRPRLSHIPVTQAAPFPAPAQVAAAQSRLLASVPGRARERLADLWRNARAGHHPEPDENEELIRLFGAATVAALRPDRHRVRALAVLAGRFDTLLAAKLTRIARLVALAADGRVLGRDVAWEIRHSWGPAYAEHLEPDDPALAGPASQIGAPDPRAALPAVRLTDGDWTPRRDLLAEGPRSAAFVGEVGNDGGLTLRFGDGVHGRIPDPGGTLRAWYRVGNGTAGNVGAEAVAHLVLASGAEAPGVEQVRNPMPATGGTDPEPVDVVRTMAPLAPHRTRLRAVTAADYADLAARVPGVQRAAASFRYVAGSAEVHVAIDPFGADSPTDTLIDAVNAALEPYRRIGHDVVAGPADLVPLLVEVTICVDDGYPRGQVVEAVTGRLLELFRPDAVSFGEPVRASRLVAAAVAVPGVTGAEVTGLRRLFGTDDGEVETGLLPLGPLQIAQLDNASDRPEDGRLSLHVAGGGR</sequence>
<protein>
    <recommendedName>
        <fullName evidence="3">Baseplate assembly protein</fullName>
    </recommendedName>
</protein>
<organism evidence="1 2">
    <name type="scientific">Mangrovihabitans endophyticus</name>
    <dbReference type="NCBI Taxonomy" id="1751298"/>
    <lineage>
        <taxon>Bacteria</taxon>
        <taxon>Bacillati</taxon>
        <taxon>Actinomycetota</taxon>
        <taxon>Actinomycetes</taxon>
        <taxon>Micromonosporales</taxon>
        <taxon>Micromonosporaceae</taxon>
        <taxon>Mangrovihabitans</taxon>
    </lineage>
</organism>